<name>A0AAD4LP68_9AGAM</name>
<evidence type="ECO:0000256" key="2">
    <source>
        <dbReference type="ARBA" id="ARBA00006844"/>
    </source>
</evidence>
<dbReference type="Gene3D" id="3.40.20.10">
    <property type="entry name" value="Severin"/>
    <property type="match status" value="1"/>
</dbReference>
<dbReference type="InterPro" id="IPR002108">
    <property type="entry name" value="ADF-H"/>
</dbReference>
<comment type="similarity">
    <text evidence="3">Belongs to the alpha-actinin family.</text>
</comment>
<evidence type="ECO:0000256" key="8">
    <source>
        <dbReference type="ARBA" id="ARBA00032427"/>
    </source>
</evidence>
<dbReference type="SUPFAM" id="SSF46966">
    <property type="entry name" value="Spectrin repeat"/>
    <property type="match status" value="2"/>
</dbReference>
<keyword evidence="13" id="KW-1185">Reference proteome</keyword>
<organism evidence="12 13">
    <name type="scientific">Lactarius akahatsu</name>
    <dbReference type="NCBI Taxonomy" id="416441"/>
    <lineage>
        <taxon>Eukaryota</taxon>
        <taxon>Fungi</taxon>
        <taxon>Dikarya</taxon>
        <taxon>Basidiomycota</taxon>
        <taxon>Agaricomycotina</taxon>
        <taxon>Agaricomycetes</taxon>
        <taxon>Russulales</taxon>
        <taxon>Russulaceae</taxon>
        <taxon>Lactarius</taxon>
    </lineage>
</organism>
<keyword evidence="6" id="KW-0106">Calcium</keyword>
<evidence type="ECO:0000259" key="10">
    <source>
        <dbReference type="PROSITE" id="PS50222"/>
    </source>
</evidence>
<dbReference type="GO" id="GO:0015629">
    <property type="term" value="C:actin cytoskeleton"/>
    <property type="evidence" value="ECO:0007669"/>
    <property type="project" value="InterPro"/>
</dbReference>
<dbReference type="SUPFAM" id="SSF47473">
    <property type="entry name" value="EF-hand"/>
    <property type="match status" value="1"/>
</dbReference>
<feature type="domain" description="ADF-H" evidence="11">
    <location>
        <begin position="655"/>
        <end position="787"/>
    </location>
</feature>
<dbReference type="SMART" id="SM01184">
    <property type="entry name" value="efhand_Ca_insen"/>
    <property type="match status" value="1"/>
</dbReference>
<dbReference type="InterPro" id="IPR036872">
    <property type="entry name" value="CH_dom_sf"/>
</dbReference>
<comment type="subcellular location">
    <subcellularLocation>
        <location evidence="1">Nucleus matrix</location>
    </subcellularLocation>
</comment>
<dbReference type="InterPro" id="IPR014837">
    <property type="entry name" value="EF-hand_Ca_insen"/>
</dbReference>
<evidence type="ECO:0000256" key="6">
    <source>
        <dbReference type="ARBA" id="ARBA00022837"/>
    </source>
</evidence>
<dbReference type="GO" id="GO:0030042">
    <property type="term" value="P:actin filament depolymerization"/>
    <property type="evidence" value="ECO:0007669"/>
    <property type="project" value="InterPro"/>
</dbReference>
<evidence type="ECO:0000259" key="9">
    <source>
        <dbReference type="PROSITE" id="PS50021"/>
    </source>
</evidence>
<evidence type="ECO:0000256" key="7">
    <source>
        <dbReference type="ARBA" id="ARBA00023203"/>
    </source>
</evidence>
<dbReference type="FunFam" id="1.10.418.10:FF:000077">
    <property type="entry name" value="Related to alpha-actinin"/>
    <property type="match status" value="1"/>
</dbReference>
<keyword evidence="5" id="KW-0677">Repeat</keyword>
<dbReference type="Pfam" id="PF00241">
    <property type="entry name" value="Cofilin_ADF"/>
    <property type="match status" value="1"/>
</dbReference>
<accession>A0AAD4LP68</accession>
<dbReference type="PROSITE" id="PS00019">
    <property type="entry name" value="ACTININ_1"/>
    <property type="match status" value="1"/>
</dbReference>
<dbReference type="FunFam" id="1.10.418.10:FF:000030">
    <property type="entry name" value="Related to alpha-actinin"/>
    <property type="match status" value="1"/>
</dbReference>
<dbReference type="SUPFAM" id="SSF55753">
    <property type="entry name" value="Actin depolymerizing proteins"/>
    <property type="match status" value="1"/>
</dbReference>
<dbReference type="SMART" id="SM00033">
    <property type="entry name" value="CH"/>
    <property type="match status" value="2"/>
</dbReference>
<gene>
    <name evidence="12" type="ORF">EDB92DRAFT_2111699</name>
</gene>
<dbReference type="PROSITE" id="PS51263">
    <property type="entry name" value="ADF_H"/>
    <property type="match status" value="1"/>
</dbReference>
<dbReference type="CDD" id="cd21215">
    <property type="entry name" value="CH_SpAIN1-like_rpt1"/>
    <property type="match status" value="1"/>
</dbReference>
<dbReference type="InterPro" id="IPR029006">
    <property type="entry name" value="ADF-H/Gelsolin-like_dom_sf"/>
</dbReference>
<dbReference type="PROSITE" id="PS50222">
    <property type="entry name" value="EF_HAND_2"/>
    <property type="match status" value="1"/>
</dbReference>
<dbReference type="PROSITE" id="PS50021">
    <property type="entry name" value="CH"/>
    <property type="match status" value="2"/>
</dbReference>
<comment type="similarity">
    <text evidence="2">Belongs to the actin-binding proteins ADF family.</text>
</comment>
<dbReference type="GO" id="GO:0005509">
    <property type="term" value="F:calcium ion binding"/>
    <property type="evidence" value="ECO:0007669"/>
    <property type="project" value="InterPro"/>
</dbReference>
<protein>
    <recommendedName>
        <fullName evidence="4">Cofilin</fullName>
    </recommendedName>
    <alternativeName>
        <fullName evidence="8">Actin-depolymerizing factor 1</fullName>
    </alternativeName>
</protein>
<dbReference type="Proteomes" id="UP001201163">
    <property type="component" value="Unassembled WGS sequence"/>
</dbReference>
<dbReference type="InterPro" id="IPR018247">
    <property type="entry name" value="EF_Hand_1_Ca_BS"/>
</dbReference>
<dbReference type="GO" id="GO:0003779">
    <property type="term" value="F:actin binding"/>
    <property type="evidence" value="ECO:0007669"/>
    <property type="project" value="UniProtKB-KW"/>
</dbReference>
<dbReference type="Pfam" id="PF00307">
    <property type="entry name" value="CH"/>
    <property type="match status" value="2"/>
</dbReference>
<dbReference type="Gene3D" id="1.10.418.10">
    <property type="entry name" value="Calponin-like domain"/>
    <property type="match status" value="2"/>
</dbReference>
<dbReference type="EMBL" id="JAKELL010000005">
    <property type="protein sequence ID" value="KAH8998616.1"/>
    <property type="molecule type" value="Genomic_DNA"/>
</dbReference>
<evidence type="ECO:0000313" key="13">
    <source>
        <dbReference type="Proteomes" id="UP001201163"/>
    </source>
</evidence>
<dbReference type="InterPro" id="IPR001715">
    <property type="entry name" value="CH_dom"/>
</dbReference>
<reference evidence="12" key="1">
    <citation type="submission" date="2022-01" db="EMBL/GenBank/DDBJ databases">
        <title>Comparative genomics reveals a dynamic genome evolution in the ectomycorrhizal milk-cap (Lactarius) mushrooms.</title>
        <authorList>
            <consortium name="DOE Joint Genome Institute"/>
            <person name="Lebreton A."/>
            <person name="Tang N."/>
            <person name="Kuo A."/>
            <person name="LaButti K."/>
            <person name="Drula E."/>
            <person name="Barry K."/>
            <person name="Clum A."/>
            <person name="Lipzen A."/>
            <person name="Mousain D."/>
            <person name="Ng V."/>
            <person name="Wang R."/>
            <person name="Wang X."/>
            <person name="Dai Y."/>
            <person name="Henrissat B."/>
            <person name="Grigoriev I.V."/>
            <person name="Guerin-Laguette A."/>
            <person name="Yu F."/>
            <person name="Martin F.M."/>
        </authorList>
    </citation>
    <scope>NUCLEOTIDE SEQUENCE</scope>
    <source>
        <strain evidence="12">QP</strain>
    </source>
</reference>
<comment type="caution">
    <text evidence="12">The sequence shown here is derived from an EMBL/GenBank/DDBJ whole genome shotgun (WGS) entry which is preliminary data.</text>
</comment>
<dbReference type="InterPro" id="IPR017904">
    <property type="entry name" value="ADF/Cofilin"/>
</dbReference>
<dbReference type="SUPFAM" id="SSF47576">
    <property type="entry name" value="Calponin-homology domain, CH-domain"/>
    <property type="match status" value="1"/>
</dbReference>
<dbReference type="CDD" id="cd11286">
    <property type="entry name" value="ADF_cofilin_like"/>
    <property type="match status" value="1"/>
</dbReference>
<dbReference type="AlphaFoldDB" id="A0AAD4LP68"/>
<sequence length="797" mass="90084">MDSLETLSRNTQERTFCKWLNTKLEANGYPPMTSLVKDLSDGVRLIQLMEIMGDTSLGRYNRNPRMRVQKAENVNKALEFITSRGVKLTNIGPEDIIDGNLKLILGMIWTLVLRFTIADINEEGLSAKEGLLLWCQRKTAPYKEVDVQDFSLSWSDGLALCALIHCHRPDLLDYDKLDKLDRHGNTQLAFDVAAQSLGIPQLLEVADLCDSDRPDERSVMTYVASYFHAFSSQDQAETVTRRIDKFADLMRSIWVSRNDYERRVRALLAALTETQETWALVKFAGTYADVKEHAAKFATYKQTTKRTWVTEKQDLATLLGNVQTKLKTYKLRPYVPPPGLALSDIDDAWEVLLVSEARRSRAINAKIREIQETLRKKFAALADGFHERLRAASLELSAVEGPLEEQQRQIEGIQARVTDLSGALETVEAAEAECVAAKVEENDYTVFSCQDLEFELELVVQSIAKKISFIDNQIVSRNMSNLTPAQIEQFESTFRYFDKDETNTLNLSEMAAALASLGIVYADEDLDIIFDQLLQEYGAITFEAFINLLVDITEDQTSPDQLREAFQGAASNKPYVTELDLRLAHIPASAIDYLREVIPSTPNDAGEREYDYDAWLDSVFETTHLSRYSSEDNRLFFLSLHPIPLLSPQYRVEMSSGVGVNPECLEAYQKLKLGKKLKYIIFTLNKEKTEIVVEKESIAGDYEDFTEDLPATECRWAVYDLEFNTDDGKRNKLVFVSWSPDTAKIKDKMVASSSKEALRRSLVGIAVDIQATEFSEVEHETVLIKAGAKVAKAGEKK</sequence>
<feature type="domain" description="Calponin-homology (CH)" evidence="9">
    <location>
        <begin position="125"/>
        <end position="231"/>
    </location>
</feature>
<keyword evidence="7" id="KW-0009">Actin-binding</keyword>
<dbReference type="PRINTS" id="PR00006">
    <property type="entry name" value="COFILIN"/>
</dbReference>
<evidence type="ECO:0000256" key="4">
    <source>
        <dbReference type="ARBA" id="ARBA00015630"/>
    </source>
</evidence>
<dbReference type="Gene3D" id="1.20.58.60">
    <property type="match status" value="2"/>
</dbReference>
<evidence type="ECO:0000259" key="11">
    <source>
        <dbReference type="PROSITE" id="PS51263"/>
    </source>
</evidence>
<dbReference type="InterPro" id="IPR011992">
    <property type="entry name" value="EF-hand-dom_pair"/>
</dbReference>
<evidence type="ECO:0000256" key="5">
    <source>
        <dbReference type="ARBA" id="ARBA00022737"/>
    </source>
</evidence>
<dbReference type="PROSITE" id="PS00020">
    <property type="entry name" value="ACTININ_2"/>
    <property type="match status" value="1"/>
</dbReference>
<dbReference type="Gene3D" id="1.10.238.10">
    <property type="entry name" value="EF-hand"/>
    <property type="match status" value="2"/>
</dbReference>
<evidence type="ECO:0000313" key="12">
    <source>
        <dbReference type="EMBL" id="KAH8998616.1"/>
    </source>
</evidence>
<dbReference type="PROSITE" id="PS00018">
    <property type="entry name" value="EF_HAND_1"/>
    <property type="match status" value="1"/>
</dbReference>
<dbReference type="GO" id="GO:0016363">
    <property type="term" value="C:nuclear matrix"/>
    <property type="evidence" value="ECO:0007669"/>
    <property type="project" value="UniProtKB-SubCell"/>
</dbReference>
<evidence type="ECO:0000256" key="1">
    <source>
        <dbReference type="ARBA" id="ARBA00004109"/>
    </source>
</evidence>
<proteinExistence type="inferred from homology"/>
<evidence type="ECO:0000256" key="3">
    <source>
        <dbReference type="ARBA" id="ARBA00010255"/>
    </source>
</evidence>
<dbReference type="Pfam" id="PF08726">
    <property type="entry name" value="EFhand_Ca_insen"/>
    <property type="match status" value="1"/>
</dbReference>
<dbReference type="InterPro" id="IPR002048">
    <property type="entry name" value="EF_hand_dom"/>
</dbReference>
<dbReference type="SMART" id="SM00102">
    <property type="entry name" value="ADF"/>
    <property type="match status" value="1"/>
</dbReference>
<feature type="domain" description="EF-hand" evidence="10">
    <location>
        <begin position="485"/>
        <end position="520"/>
    </location>
</feature>
<dbReference type="PANTHER" id="PTHR11915">
    <property type="entry name" value="SPECTRIN/FILAMIN RELATED CYTOSKELETAL PROTEIN"/>
    <property type="match status" value="1"/>
</dbReference>
<feature type="domain" description="Calponin-homology (CH)" evidence="9">
    <location>
        <begin position="10"/>
        <end position="116"/>
    </location>
</feature>
<dbReference type="InterPro" id="IPR001589">
    <property type="entry name" value="Actinin_actin-bd_CS"/>
</dbReference>